<dbReference type="RefSeq" id="WP_095499516.1">
    <property type="nucleotide sequence ID" value="NZ_BSPO01000003.1"/>
</dbReference>
<protein>
    <recommendedName>
        <fullName evidence="1">DUF4440 domain-containing protein</fullName>
    </recommendedName>
</protein>
<sequence length="124" mass="14307">MNEKLKQSMIDLELHLLEPSVRADPMQLDKFLADDFFEFGSSGVAFGKTEVMQRLPSETSPKVETHGFRVRELASGVVQIIYRASLQRANEAHIIYSLRSSIWRLRDKQWQLVFHQGTPTKAFK</sequence>
<evidence type="ECO:0000259" key="1">
    <source>
        <dbReference type="Pfam" id="PF14534"/>
    </source>
</evidence>
<dbReference type="EMBL" id="BSPO01000003">
    <property type="protein sequence ID" value="GLS84729.1"/>
    <property type="molecule type" value="Genomic_DNA"/>
</dbReference>
<dbReference type="InterPro" id="IPR032710">
    <property type="entry name" value="NTF2-like_dom_sf"/>
</dbReference>
<proteinExistence type="predicted"/>
<evidence type="ECO:0000313" key="2">
    <source>
        <dbReference type="EMBL" id="GLS84729.1"/>
    </source>
</evidence>
<dbReference type="InterPro" id="IPR027843">
    <property type="entry name" value="DUF4440"/>
</dbReference>
<organism evidence="2 3">
    <name type="scientific">Paraferrimonas haliotis</name>
    <dbReference type="NCBI Taxonomy" id="2013866"/>
    <lineage>
        <taxon>Bacteria</taxon>
        <taxon>Pseudomonadati</taxon>
        <taxon>Pseudomonadota</taxon>
        <taxon>Gammaproteobacteria</taxon>
        <taxon>Alteromonadales</taxon>
        <taxon>Ferrimonadaceae</taxon>
        <taxon>Paraferrimonas</taxon>
    </lineage>
</organism>
<dbReference type="SUPFAM" id="SSF54427">
    <property type="entry name" value="NTF2-like"/>
    <property type="match status" value="1"/>
</dbReference>
<keyword evidence="3" id="KW-1185">Reference proteome</keyword>
<dbReference type="Gene3D" id="3.10.450.50">
    <property type="match status" value="1"/>
</dbReference>
<dbReference type="AlphaFoldDB" id="A0AA37TXN3"/>
<feature type="domain" description="DUF4440" evidence="1">
    <location>
        <begin position="12"/>
        <end position="112"/>
    </location>
</feature>
<dbReference type="Pfam" id="PF14534">
    <property type="entry name" value="DUF4440"/>
    <property type="match status" value="1"/>
</dbReference>
<dbReference type="Proteomes" id="UP001157439">
    <property type="component" value="Unassembled WGS sequence"/>
</dbReference>
<name>A0AA37TXN3_9GAMM</name>
<gene>
    <name evidence="2" type="ORF">GCM10007894_27060</name>
</gene>
<reference evidence="2 3" key="1">
    <citation type="journal article" date="2014" name="Int. J. Syst. Evol. Microbiol.">
        <title>Complete genome sequence of Corynebacterium casei LMG S-19264T (=DSM 44701T), isolated from a smear-ripened cheese.</title>
        <authorList>
            <consortium name="US DOE Joint Genome Institute (JGI-PGF)"/>
            <person name="Walter F."/>
            <person name="Albersmeier A."/>
            <person name="Kalinowski J."/>
            <person name="Ruckert C."/>
        </authorList>
    </citation>
    <scope>NUCLEOTIDE SEQUENCE [LARGE SCALE GENOMIC DNA]</scope>
    <source>
        <strain evidence="2 3">NBRC 112785</strain>
    </source>
</reference>
<evidence type="ECO:0000313" key="3">
    <source>
        <dbReference type="Proteomes" id="UP001157439"/>
    </source>
</evidence>
<accession>A0AA37TXN3</accession>
<comment type="caution">
    <text evidence="2">The sequence shown here is derived from an EMBL/GenBank/DDBJ whole genome shotgun (WGS) entry which is preliminary data.</text>
</comment>